<proteinExistence type="predicted"/>
<name>A0A3G5A8U2_9VIRU</name>
<gene>
    <name evidence="1" type="ORF">Hyperionvirus3_60</name>
</gene>
<sequence>MPEKNINENYDTIPYSQIMDRCNRNYDIADYKCSLTKICCPCAVKSELELGNNFPIHNQLIESPFFQSVNLLPQGAVIPIGGLELGSEGILITILRSEKNGVVIPLRFPYHPSDNPSLFNEILGENGYFFRIEQEGLYSIRWRIGQIKLDKFGGLIYNTKNNEIVLGTVWTNSSLDIPQGSELEWSTEHVRFEPGDELELRITSQNPTFSSLHTVVFAAFLLSAETP</sequence>
<accession>A0A3G5A8U2</accession>
<evidence type="ECO:0000313" key="1">
    <source>
        <dbReference type="EMBL" id="AYV82914.1"/>
    </source>
</evidence>
<protein>
    <submittedName>
        <fullName evidence="1">Uncharacterized protein</fullName>
    </submittedName>
</protein>
<dbReference type="EMBL" id="MK072385">
    <property type="protein sequence ID" value="AYV82914.1"/>
    <property type="molecule type" value="Genomic_DNA"/>
</dbReference>
<reference evidence="1" key="1">
    <citation type="submission" date="2018-10" db="EMBL/GenBank/DDBJ databases">
        <title>Hidden diversity of soil giant viruses.</title>
        <authorList>
            <person name="Schulz F."/>
            <person name="Alteio L."/>
            <person name="Goudeau D."/>
            <person name="Ryan E.M."/>
            <person name="Malmstrom R.R."/>
            <person name="Blanchard J."/>
            <person name="Woyke T."/>
        </authorList>
    </citation>
    <scope>NUCLEOTIDE SEQUENCE</scope>
    <source>
        <strain evidence="1">HYV1</strain>
    </source>
</reference>
<organism evidence="1">
    <name type="scientific">Hyperionvirus sp</name>
    <dbReference type="NCBI Taxonomy" id="2487770"/>
    <lineage>
        <taxon>Viruses</taxon>
        <taxon>Varidnaviria</taxon>
        <taxon>Bamfordvirae</taxon>
        <taxon>Nucleocytoviricota</taxon>
        <taxon>Megaviricetes</taxon>
        <taxon>Imitervirales</taxon>
        <taxon>Mimiviridae</taxon>
        <taxon>Klosneuvirinae</taxon>
    </lineage>
</organism>